<feature type="region of interest" description="Disordered" evidence="4">
    <location>
        <begin position="1"/>
        <end position="74"/>
    </location>
</feature>
<evidence type="ECO:0000259" key="5">
    <source>
        <dbReference type="PROSITE" id="PS50011"/>
    </source>
</evidence>
<protein>
    <recommendedName>
        <fullName evidence="5">Protein kinase domain-containing protein</fullName>
    </recommendedName>
</protein>
<evidence type="ECO:0000256" key="3">
    <source>
        <dbReference type="PROSITE-ProRule" id="PRU10141"/>
    </source>
</evidence>
<evidence type="ECO:0000256" key="1">
    <source>
        <dbReference type="ARBA" id="ARBA00022741"/>
    </source>
</evidence>
<dbReference type="GO" id="GO:0004674">
    <property type="term" value="F:protein serine/threonine kinase activity"/>
    <property type="evidence" value="ECO:0007669"/>
    <property type="project" value="TreeGrafter"/>
</dbReference>
<dbReference type="InterPro" id="IPR017441">
    <property type="entry name" value="Protein_kinase_ATP_BS"/>
</dbReference>
<dbReference type="GO" id="GO:0035556">
    <property type="term" value="P:intracellular signal transduction"/>
    <property type="evidence" value="ECO:0007669"/>
    <property type="project" value="TreeGrafter"/>
</dbReference>
<keyword evidence="1 3" id="KW-0547">Nucleotide-binding</keyword>
<dbReference type="PANTHER" id="PTHR24346">
    <property type="entry name" value="MAP/MICROTUBULE AFFINITY-REGULATING KINASE"/>
    <property type="match status" value="1"/>
</dbReference>
<evidence type="ECO:0000256" key="4">
    <source>
        <dbReference type="SAM" id="MobiDB-lite"/>
    </source>
</evidence>
<dbReference type="PROSITE" id="PS00107">
    <property type="entry name" value="PROTEIN_KINASE_ATP"/>
    <property type="match status" value="1"/>
</dbReference>
<keyword evidence="7" id="KW-1185">Reference proteome</keyword>
<accession>A0AAF0EGC6</accession>
<dbReference type="PROSITE" id="PS50011">
    <property type="entry name" value="PROTEIN_KINASE_DOM"/>
    <property type="match status" value="1"/>
</dbReference>
<dbReference type="PROSITE" id="PS00108">
    <property type="entry name" value="PROTEIN_KINASE_ST"/>
    <property type="match status" value="1"/>
</dbReference>
<evidence type="ECO:0000313" key="7">
    <source>
        <dbReference type="Proteomes" id="UP001213623"/>
    </source>
</evidence>
<dbReference type="InterPro" id="IPR000719">
    <property type="entry name" value="Prot_kinase_dom"/>
</dbReference>
<evidence type="ECO:0000256" key="2">
    <source>
        <dbReference type="ARBA" id="ARBA00022840"/>
    </source>
</evidence>
<feature type="region of interest" description="Disordered" evidence="4">
    <location>
        <begin position="709"/>
        <end position="752"/>
    </location>
</feature>
<dbReference type="PANTHER" id="PTHR24346:SF30">
    <property type="entry name" value="MATERNAL EMBRYONIC LEUCINE ZIPPER KINASE"/>
    <property type="match status" value="1"/>
</dbReference>
<dbReference type="Proteomes" id="UP001213623">
    <property type="component" value="Chromosome 2"/>
</dbReference>
<dbReference type="SUPFAM" id="SSF56112">
    <property type="entry name" value="Protein kinase-like (PK-like)"/>
    <property type="match status" value="1"/>
</dbReference>
<feature type="binding site" evidence="3">
    <location>
        <position position="167"/>
    </location>
    <ligand>
        <name>ATP</name>
        <dbReference type="ChEBI" id="CHEBI:30616"/>
    </ligand>
</feature>
<dbReference type="InterPro" id="IPR008271">
    <property type="entry name" value="Ser/Thr_kinase_AS"/>
</dbReference>
<sequence length="1417" mass="157104">MLPEHHEACPSGTKQASDANEIKSTSGKTSTTPAEKPAEGAPAAGARVPRGRSSRSYIATQQANAKRREREEWDRTRGAGSNVLLWYEDLRVNRASKLDKFSWTAEEVIPALDDLLSQTHDPKEVVGMDRLLDWGLCEYTILPKSLGRGRFSTVYLAVKNGQRFAVKHTPLFPHHELVATRLLREPTLLAELPPHPNLVEVVETIRTPGHFYLVEEYLDGYVTLEALVARVGKKSSSVHATLQAHSPGPILPANIAEKVFDQLVIALRAIHTPLRVCHRDVKPENVLVHPESLHLKLLDFGLATHFSRSHAKLTTCCGSPAFHCPEIVTALSQPPGTVAYWGPEVDAWTCGITLLRCLTGIRYPLGTSHTSPSSMGNRAKKMLAALPESQMRKDVAALLDINGERRMESFERIAARIEKKLGMSPTRIRRELKCTSFVPSPPQHAMVLPLLLSKQVGPLRPPNMPLPMDHTYEMITLLNTSQQPSRRVLSFIKYCLRCAGILYHTIPLPDSHAELSRRDAVLSCVFQCVVELAQEETPGTLSQIMQSLWAMVGQRTEPEELVKLPARALDPKAKDDAVRPSSGPSGKQGPLKMLVFTMIVSFPRGTDTPSWHDKEAPPPEMVAAALHSRLSAVVLSPPPKMSRKSTTEEPDLRIDTRVDSLPPATIVDSPRSACRSRSRTPKSQSFSGVVHVYVSDARALPYVRGALSNGGVLKTNPMARDSRVTSPTEAARASPDLRSGRTTPEPQQDLIGPHELATSLDVIESTCRSLLERRTTPGKQDKDDVYARQLYMLVKRLNRRLEHSLQSKDSEALRRQMSELNFRALDVLGPALALVSVHDGPPHQEEMPVSSNTGSLALAVLERFSACSSAKEMCLGFQEQIERLGLAWHSRDDASETPAMDVATVLARDGAMLVQAVLGQLQRLANLFPAVRTRRPKALLDSVLSLLSSSGYRDVIADALSTLQEEDAAEELATQAAVVLCELVLGLETLAQQVEESERPSLGQVLVDSLYALIPFLPRATSNAQDKAGVLLSEQCYSAEGVSKRITVWNIVRKTYDQLHLDMGVRCLGPIDASRPTRDTLATWHPEHDFVLLVHQLAYESLMAHIKDRSRDRLRVATQSRHVLPEPRRWSADTARELLGRLARVLPGALLPGLCPLDVAPSARTLAYTQDLGLCDALVTFVQWAMEALPSDARTRSVLDDECVTYVVRGLALIATYAAVPRIRARTFELAMRLVRDYSSDEVTLRLIREMMAPEAPAPLRGSTVHLVREVCLARMERLESGQVAQDDLLKGGRLWRAWNEALFLLPRPRPTAPAPDDDRATDRLGDLAAYLTQHQTYLQECCSLFYFVAVRDAAHNYTGLHDEREYARLYERFVLPLSTWVAEWQAYVAEQTPQDPMASQLALLEMGVRRIQDCSD</sequence>
<dbReference type="EMBL" id="CP119893">
    <property type="protein sequence ID" value="WFD25932.1"/>
    <property type="molecule type" value="Genomic_DNA"/>
</dbReference>
<reference evidence="6" key="1">
    <citation type="submission" date="2023-03" db="EMBL/GenBank/DDBJ databases">
        <title>Mating type loci evolution in Malassezia.</title>
        <authorList>
            <person name="Coelho M.A."/>
        </authorList>
    </citation>
    <scope>NUCLEOTIDE SEQUENCE</scope>
    <source>
        <strain evidence="6">CBS 9557</strain>
    </source>
</reference>
<gene>
    <name evidence="6" type="ORF">MNAN1_000905</name>
</gene>
<feature type="region of interest" description="Disordered" evidence="4">
    <location>
        <begin position="662"/>
        <end position="682"/>
    </location>
</feature>
<dbReference type="GO" id="GO:0005737">
    <property type="term" value="C:cytoplasm"/>
    <property type="evidence" value="ECO:0007669"/>
    <property type="project" value="TreeGrafter"/>
</dbReference>
<feature type="domain" description="Protein kinase" evidence="5">
    <location>
        <begin position="140"/>
        <end position="421"/>
    </location>
</feature>
<dbReference type="InterPro" id="IPR011009">
    <property type="entry name" value="Kinase-like_dom_sf"/>
</dbReference>
<proteinExistence type="predicted"/>
<organism evidence="6 7">
    <name type="scientific">Malassezia nana</name>
    <dbReference type="NCBI Taxonomy" id="180528"/>
    <lineage>
        <taxon>Eukaryota</taxon>
        <taxon>Fungi</taxon>
        <taxon>Dikarya</taxon>
        <taxon>Basidiomycota</taxon>
        <taxon>Ustilaginomycotina</taxon>
        <taxon>Malasseziomycetes</taxon>
        <taxon>Malasseziales</taxon>
        <taxon>Malasseziaceae</taxon>
        <taxon>Malassezia</taxon>
    </lineage>
</organism>
<evidence type="ECO:0000313" key="6">
    <source>
        <dbReference type="EMBL" id="WFD25932.1"/>
    </source>
</evidence>
<name>A0AAF0EGC6_9BASI</name>
<dbReference type="GO" id="GO:0005524">
    <property type="term" value="F:ATP binding"/>
    <property type="evidence" value="ECO:0007669"/>
    <property type="project" value="UniProtKB-UniRule"/>
</dbReference>
<keyword evidence="2 3" id="KW-0067">ATP-binding</keyword>
<dbReference type="Pfam" id="PF00069">
    <property type="entry name" value="Pkinase"/>
    <property type="match status" value="1"/>
</dbReference>
<dbReference type="Gene3D" id="1.10.510.10">
    <property type="entry name" value="Transferase(Phosphotransferase) domain 1"/>
    <property type="match status" value="1"/>
</dbReference>
<feature type="compositionally biased region" description="Polar residues" evidence="4">
    <location>
        <begin position="12"/>
        <end position="32"/>
    </location>
</feature>
<feature type="compositionally biased region" description="Low complexity" evidence="4">
    <location>
        <begin position="33"/>
        <end position="48"/>
    </location>
</feature>
<dbReference type="SMART" id="SM00220">
    <property type="entry name" value="S_TKc"/>
    <property type="match status" value="1"/>
</dbReference>